<dbReference type="InParanoid" id="B7QA97"/>
<dbReference type="FunFam" id="3.30.40.10:FF:000268">
    <property type="entry name" value="E3 ubiquitin-protein ligase NRDP1"/>
    <property type="match status" value="1"/>
</dbReference>
<keyword evidence="9" id="KW-0862">Zinc</keyword>
<dbReference type="EMBL" id="DS892983">
    <property type="protein sequence ID" value="EEC15769.1"/>
    <property type="molecule type" value="Genomic_DNA"/>
</dbReference>
<dbReference type="UniPathway" id="UPA00143"/>
<keyword evidence="5" id="KW-0808">Transferase</keyword>
<comment type="catalytic activity">
    <reaction evidence="1">
        <text>S-ubiquitinyl-[E2 ubiquitin-conjugating enzyme]-L-cysteine + [acceptor protein]-L-lysine = [E2 ubiquitin-conjugating enzyme]-L-cysteine + N(6)-ubiquitinyl-[acceptor protein]-L-lysine.</text>
        <dbReference type="EC" id="2.3.2.27"/>
    </reaction>
</comment>
<evidence type="ECO:0000256" key="9">
    <source>
        <dbReference type="ARBA" id="ARBA00022833"/>
    </source>
</evidence>
<dbReference type="InterPro" id="IPR015036">
    <property type="entry name" value="NRDP1"/>
</dbReference>
<dbReference type="HOGENOM" id="CLU_076732_0_0_1"/>
<comment type="pathway">
    <text evidence="2">Protein modification; protein ubiquitination.</text>
</comment>
<reference evidence="14 16" key="1">
    <citation type="submission" date="2008-03" db="EMBL/GenBank/DDBJ databases">
        <title>Annotation of Ixodes scapularis.</title>
        <authorList>
            <consortium name="Ixodes scapularis Genome Project Consortium"/>
            <person name="Caler E."/>
            <person name="Hannick L.I."/>
            <person name="Bidwell S."/>
            <person name="Joardar V."/>
            <person name="Thiagarajan M."/>
            <person name="Amedeo P."/>
            <person name="Galinsky K.J."/>
            <person name="Schobel S."/>
            <person name="Inman J."/>
            <person name="Hostetler J."/>
            <person name="Miller J."/>
            <person name="Hammond M."/>
            <person name="Megy K."/>
            <person name="Lawson D."/>
            <person name="Kodira C."/>
            <person name="Sutton G."/>
            <person name="Meyer J."/>
            <person name="Hill C.A."/>
            <person name="Birren B."/>
            <person name="Nene V."/>
            <person name="Collins F."/>
            <person name="Alarcon-Chaidez F."/>
            <person name="Wikel S."/>
            <person name="Strausberg R."/>
        </authorList>
    </citation>
    <scope>NUCLEOTIDE SEQUENCE [LARGE SCALE GENOMIC DNA]</scope>
    <source>
        <strain evidence="16">Wikel</strain>
        <strain evidence="14">Wikel colony</strain>
    </source>
</reference>
<dbReference type="CDD" id="cd16634">
    <property type="entry name" value="mRING-HC-C3HC3D_Nrdp1"/>
    <property type="match status" value="1"/>
</dbReference>
<dbReference type="EMBL" id="ABJB010765935">
    <property type="status" value="NOT_ANNOTATED_CDS"/>
    <property type="molecule type" value="Genomic_DNA"/>
</dbReference>
<dbReference type="GO" id="GO:0016567">
    <property type="term" value="P:protein ubiquitination"/>
    <property type="evidence" value="ECO:0007669"/>
    <property type="project" value="UniProtKB-UniPathway"/>
</dbReference>
<dbReference type="PaxDb" id="6945-B7QA97"/>
<evidence type="ECO:0000256" key="11">
    <source>
        <dbReference type="ARBA" id="ARBA00031762"/>
    </source>
</evidence>
<name>B7QA97_IXOSC</name>
<dbReference type="InterPro" id="IPR013083">
    <property type="entry name" value="Znf_RING/FYVE/PHD"/>
</dbReference>
<evidence type="ECO:0000256" key="4">
    <source>
        <dbReference type="ARBA" id="ARBA00015711"/>
    </source>
</evidence>
<dbReference type="VEuPathDB" id="VectorBase:ISCI012435"/>
<dbReference type="EMBL" id="ABJB010319517">
    <property type="status" value="NOT_ANNOTATED_CDS"/>
    <property type="molecule type" value="Genomic_DNA"/>
</dbReference>
<protein>
    <recommendedName>
        <fullName evidence="4">E3 ubiquitin-protein ligase NRDP1</fullName>
        <ecNumber evidence="3">2.3.2.27</ecNumber>
    </recommendedName>
    <alternativeName>
        <fullName evidence="10">RING finger protein 41</fullName>
    </alternativeName>
    <alternativeName>
        <fullName evidence="11">RING-type E3 ubiquitin transferase NRDP1</fullName>
    </alternativeName>
</protein>
<dbReference type="FunCoup" id="B7QA97">
    <property type="interactions" value="776"/>
</dbReference>
<keyword evidence="7 12" id="KW-0863">Zinc-finger</keyword>
<dbReference type="AlphaFoldDB" id="B7QA97"/>
<evidence type="ECO:0000256" key="2">
    <source>
        <dbReference type="ARBA" id="ARBA00004906"/>
    </source>
</evidence>
<evidence type="ECO:0000256" key="10">
    <source>
        <dbReference type="ARBA" id="ARBA00030556"/>
    </source>
</evidence>
<evidence type="ECO:0000313" key="15">
    <source>
        <dbReference type="EnsemblMetazoa" id="ISCW012435-PA"/>
    </source>
</evidence>
<gene>
    <name evidence="14" type="ORF">IscW_ISCW012435</name>
</gene>
<evidence type="ECO:0000256" key="6">
    <source>
        <dbReference type="ARBA" id="ARBA00022723"/>
    </source>
</evidence>
<evidence type="ECO:0000256" key="5">
    <source>
        <dbReference type="ARBA" id="ARBA00022679"/>
    </source>
</evidence>
<dbReference type="OrthoDB" id="1630758at2759"/>
<keyword evidence="8" id="KW-0833">Ubl conjugation pathway</keyword>
<dbReference type="InterPro" id="IPR017907">
    <property type="entry name" value="Znf_RING_CS"/>
</dbReference>
<reference evidence="15" key="2">
    <citation type="submission" date="2020-05" db="UniProtKB">
        <authorList>
            <consortium name="EnsemblMetazoa"/>
        </authorList>
    </citation>
    <scope>IDENTIFICATION</scope>
    <source>
        <strain evidence="15">wikel</strain>
    </source>
</reference>
<dbReference type="EMBL" id="ABJB011083242">
    <property type="status" value="NOT_ANNOTATED_CDS"/>
    <property type="molecule type" value="Genomic_DNA"/>
</dbReference>
<dbReference type="PANTHER" id="PTHR10131">
    <property type="entry name" value="TNF RECEPTOR ASSOCIATED FACTOR"/>
    <property type="match status" value="1"/>
</dbReference>
<dbReference type="GO" id="GO:0008270">
    <property type="term" value="F:zinc ion binding"/>
    <property type="evidence" value="ECO:0007669"/>
    <property type="project" value="UniProtKB-KW"/>
</dbReference>
<dbReference type="InterPro" id="IPR001841">
    <property type="entry name" value="Znf_RING"/>
</dbReference>
<evidence type="ECO:0000313" key="16">
    <source>
        <dbReference type="Proteomes" id="UP000001555"/>
    </source>
</evidence>
<evidence type="ECO:0000259" key="13">
    <source>
        <dbReference type="PROSITE" id="PS50089"/>
    </source>
</evidence>
<dbReference type="EMBL" id="ABJB010105151">
    <property type="status" value="NOT_ANNOTATED_CDS"/>
    <property type="molecule type" value="Genomic_DNA"/>
</dbReference>
<evidence type="ECO:0000256" key="1">
    <source>
        <dbReference type="ARBA" id="ARBA00000900"/>
    </source>
</evidence>
<keyword evidence="14" id="KW-0560">Oxidoreductase</keyword>
<dbReference type="STRING" id="6945.B7QA97"/>
<dbReference type="Pfam" id="PF08941">
    <property type="entry name" value="USP8_interact"/>
    <property type="match status" value="1"/>
</dbReference>
<dbReference type="EMBL" id="ABJB010516370">
    <property type="status" value="NOT_ANNOTATED_CDS"/>
    <property type="molecule type" value="Genomic_DNA"/>
</dbReference>
<keyword evidence="6" id="KW-0479">Metal-binding</keyword>
<proteinExistence type="predicted"/>
<dbReference type="SMART" id="SM00184">
    <property type="entry name" value="RING"/>
    <property type="match status" value="1"/>
</dbReference>
<evidence type="ECO:0000256" key="7">
    <source>
        <dbReference type="ARBA" id="ARBA00022771"/>
    </source>
</evidence>
<evidence type="ECO:0000256" key="3">
    <source>
        <dbReference type="ARBA" id="ARBA00012483"/>
    </source>
</evidence>
<dbReference type="Proteomes" id="UP000001555">
    <property type="component" value="Unassembled WGS sequence"/>
</dbReference>
<dbReference type="Gene3D" id="3.30.40.10">
    <property type="entry name" value="Zinc/RING finger domain, C3HC4 (zinc finger)"/>
    <property type="match status" value="2"/>
</dbReference>
<organism>
    <name type="scientific">Ixodes scapularis</name>
    <name type="common">Black-legged tick</name>
    <name type="synonym">Deer tick</name>
    <dbReference type="NCBI Taxonomy" id="6945"/>
    <lineage>
        <taxon>Eukaryota</taxon>
        <taxon>Metazoa</taxon>
        <taxon>Ecdysozoa</taxon>
        <taxon>Arthropoda</taxon>
        <taxon>Chelicerata</taxon>
        <taxon>Arachnida</taxon>
        <taxon>Acari</taxon>
        <taxon>Parasitiformes</taxon>
        <taxon>Ixodida</taxon>
        <taxon>Ixodoidea</taxon>
        <taxon>Ixodidae</taxon>
        <taxon>Ixodinae</taxon>
        <taxon>Ixodes</taxon>
    </lineage>
</organism>
<dbReference type="EMBL" id="ABJB010166517">
    <property type="status" value="NOT_ANNOTATED_CDS"/>
    <property type="molecule type" value="Genomic_DNA"/>
</dbReference>
<dbReference type="SUPFAM" id="SSF49599">
    <property type="entry name" value="TRAF domain-like"/>
    <property type="match status" value="1"/>
</dbReference>
<dbReference type="SUPFAM" id="SSF160088">
    <property type="entry name" value="NRDP1 C-terminal domain-like"/>
    <property type="match status" value="1"/>
</dbReference>
<dbReference type="PROSITE" id="PS00518">
    <property type="entry name" value="ZF_RING_1"/>
    <property type="match status" value="1"/>
</dbReference>
<dbReference type="EnsemblMetazoa" id="ISCW012435-RA">
    <property type="protein sequence ID" value="ISCW012435-PA"/>
    <property type="gene ID" value="ISCW012435"/>
</dbReference>
<dbReference type="Pfam" id="PF13923">
    <property type="entry name" value="zf-C3HC4_2"/>
    <property type="match status" value="1"/>
</dbReference>
<dbReference type="PROSITE" id="PS50089">
    <property type="entry name" value="ZF_RING_2"/>
    <property type="match status" value="1"/>
</dbReference>
<accession>B7QA97</accession>
<feature type="domain" description="RING-type" evidence="13">
    <location>
        <begin position="18"/>
        <end position="57"/>
    </location>
</feature>
<dbReference type="EMBL" id="ABJB010834781">
    <property type="status" value="NOT_ANNOTATED_CDS"/>
    <property type="molecule type" value="Genomic_DNA"/>
</dbReference>
<dbReference type="SUPFAM" id="SSF57850">
    <property type="entry name" value="RING/U-box"/>
    <property type="match status" value="1"/>
</dbReference>
<evidence type="ECO:0000256" key="12">
    <source>
        <dbReference type="PROSITE-ProRule" id="PRU00175"/>
    </source>
</evidence>
<sequence>MGYDLCRFQGDVDEELICPVCSGVLEEPLQAPQCEHAFCQGCIRQWLSRQQTCPVDRQSITAAQLKPVPRILRNLLARLQMSCDNAQFGCEAIVKLDCLASHREACEHNPRRPMPCEQGCGLVIPKDELKDHNCVKELRALVQSQQQRLNEFQLEIREQWREINVLKVVVFVLQDYIRAMRAANSPAPPLLDSLVEQDEVMGWAAKLQRARVTRWGGMISTPDAVLQAMVKRALTDSGCPQHILQALIENAHERRWPPGLSTLETRQMNRRHYESYVCKRIPGKQAVVVVACENQHMNEDMVLEPGLVMIFAHGIE</sequence>
<dbReference type="EMBL" id="ABJB010139665">
    <property type="status" value="NOT_ANNOTATED_CDS"/>
    <property type="molecule type" value="Genomic_DNA"/>
</dbReference>
<dbReference type="GO" id="GO:0061630">
    <property type="term" value="F:ubiquitin protein ligase activity"/>
    <property type="evidence" value="ECO:0007669"/>
    <property type="project" value="UniProtKB-EC"/>
</dbReference>
<dbReference type="InterPro" id="IPR037255">
    <property type="entry name" value="NRDP1_C"/>
</dbReference>
<dbReference type="PANTHER" id="PTHR10131:SF157">
    <property type="entry name" value="RECEPTOR-ASSOCIATED FACTOR, PUTATIVE-RELATED"/>
    <property type="match status" value="1"/>
</dbReference>
<dbReference type="VEuPathDB" id="VectorBase:ISCP_007338"/>
<dbReference type="GO" id="GO:0016491">
    <property type="term" value="F:oxidoreductase activity"/>
    <property type="evidence" value="ECO:0007669"/>
    <property type="project" value="UniProtKB-KW"/>
</dbReference>
<keyword evidence="16" id="KW-1185">Reference proteome</keyword>
<dbReference type="EC" id="2.3.2.27" evidence="3"/>
<evidence type="ECO:0000256" key="8">
    <source>
        <dbReference type="ARBA" id="ARBA00022786"/>
    </source>
</evidence>
<dbReference type="VEuPathDB" id="VectorBase:ISCW012435"/>
<evidence type="ECO:0000313" key="14">
    <source>
        <dbReference type="EMBL" id="EEC15769.1"/>
    </source>
</evidence>